<dbReference type="KEGG" id="smaz:LH19_09045"/>
<dbReference type="RefSeq" id="WP_054727160.1">
    <property type="nucleotide sequence ID" value="NZ_CP009429.1"/>
</dbReference>
<name>A0AAC8Z0J0_SPHMC</name>
<gene>
    <name evidence="2" type="ORF">ATM17_10795</name>
</gene>
<sequence length="155" mass="17369">MRIRADEHVAEAIIKAVREIALRDGWSLDSVVSARQAGKSDVHWITEFMADGGDVILSADRDFLENPPQVDAVFRTGAKVIHLPPKWGQAKGTMQSAHILMWWARIEECIIAMKPRQCFRPPWNINETGELQPVAIDFQSAQKKLKKAVKKGKAG</sequence>
<proteinExistence type="predicted"/>
<dbReference type="AlphaFoldDB" id="A0AAC8Z0J0"/>
<dbReference type="Proteomes" id="UP000076088">
    <property type="component" value="Chromosome"/>
</dbReference>
<dbReference type="InterPro" id="IPR041375">
    <property type="entry name" value="VapC45_PIN-like"/>
</dbReference>
<reference evidence="2 3" key="2">
    <citation type="journal article" date="2016" name="Genome Announc.">
        <title>Complete Genome Sequence of Sphingopyxis macrogoltabida Strain 203N (NBRC 111659), a Polyethylene Glycol Degrader.</title>
        <authorList>
            <person name="Ohtsubo Y."/>
            <person name="Nonoyama S."/>
            <person name="Nagata Y."/>
            <person name="Numata M."/>
            <person name="Tsuchikane K."/>
            <person name="Hosoyama A."/>
            <person name="Yamazoe A."/>
            <person name="Tsuda M."/>
            <person name="Fujita N."/>
            <person name="Kawai F."/>
        </authorList>
    </citation>
    <scope>NUCLEOTIDE SEQUENCE [LARGE SCALE GENOMIC DNA]</scope>
    <source>
        <strain evidence="2 3">203N</strain>
    </source>
</reference>
<reference evidence="3" key="1">
    <citation type="submission" date="2015-11" db="EMBL/GenBank/DDBJ databases">
        <title>Complete genome sequence of a polyethylene-glycol degrader Sphingopyxis macrogoltabida 203N (NBRC 111659).</title>
        <authorList>
            <person name="Yoshiyuki O."/>
            <person name="Shouta N."/>
            <person name="Nagata Y."/>
            <person name="Numata M."/>
            <person name="Tsuchikane K."/>
            <person name="Hosoyama A."/>
            <person name="Yamazoe A."/>
            <person name="Tsuda M."/>
            <person name="Fujita N."/>
            <person name="Kawai F."/>
        </authorList>
    </citation>
    <scope>NUCLEOTIDE SEQUENCE [LARGE SCALE GENOMIC DNA]</scope>
    <source>
        <strain evidence="3">203N</strain>
    </source>
</reference>
<protein>
    <recommendedName>
        <fullName evidence="1">VapC45 PIN like domain-containing protein</fullName>
    </recommendedName>
</protein>
<evidence type="ECO:0000313" key="3">
    <source>
        <dbReference type="Proteomes" id="UP000076088"/>
    </source>
</evidence>
<evidence type="ECO:0000259" key="1">
    <source>
        <dbReference type="Pfam" id="PF18478"/>
    </source>
</evidence>
<evidence type="ECO:0000313" key="2">
    <source>
        <dbReference type="EMBL" id="AMU89517.1"/>
    </source>
</evidence>
<organism evidence="2 3">
    <name type="scientific">Sphingopyxis macrogoltabida</name>
    <name type="common">Sphingomonas macrogoltabidus</name>
    <dbReference type="NCBI Taxonomy" id="33050"/>
    <lineage>
        <taxon>Bacteria</taxon>
        <taxon>Pseudomonadati</taxon>
        <taxon>Pseudomonadota</taxon>
        <taxon>Alphaproteobacteria</taxon>
        <taxon>Sphingomonadales</taxon>
        <taxon>Sphingomonadaceae</taxon>
        <taxon>Sphingopyxis</taxon>
    </lineage>
</organism>
<accession>A0AAC8Z0J0</accession>
<keyword evidence="3" id="KW-1185">Reference proteome</keyword>
<feature type="domain" description="VapC45 PIN like" evidence="1">
    <location>
        <begin position="1"/>
        <end position="83"/>
    </location>
</feature>
<dbReference type="EMBL" id="CP013344">
    <property type="protein sequence ID" value="AMU89517.1"/>
    <property type="molecule type" value="Genomic_DNA"/>
</dbReference>
<dbReference type="Pfam" id="PF18478">
    <property type="entry name" value="PIN_10"/>
    <property type="match status" value="1"/>
</dbReference>